<name>A0A517Y789_9BACT</name>
<proteinExistence type="predicted"/>
<keyword evidence="2" id="KW-1185">Reference proteome</keyword>
<dbReference type="EMBL" id="CP036274">
    <property type="protein sequence ID" value="QDU26002.1"/>
    <property type="molecule type" value="Genomic_DNA"/>
</dbReference>
<dbReference type="OrthoDB" id="289014at2"/>
<evidence type="ECO:0008006" key="3">
    <source>
        <dbReference type="Google" id="ProtNLM"/>
    </source>
</evidence>
<dbReference type="Proteomes" id="UP000315017">
    <property type="component" value="Chromosome"/>
</dbReference>
<protein>
    <recommendedName>
        <fullName evidence="3">Carboxypeptidase regulatory-like domain-containing protein</fullName>
    </recommendedName>
</protein>
<evidence type="ECO:0000313" key="1">
    <source>
        <dbReference type="EMBL" id="QDU26002.1"/>
    </source>
</evidence>
<gene>
    <name evidence="1" type="ORF">ETAA8_10740</name>
</gene>
<dbReference type="RefSeq" id="WP_145085861.1">
    <property type="nucleotide sequence ID" value="NZ_CP036274.1"/>
</dbReference>
<dbReference type="KEGG" id="aagg:ETAA8_10740"/>
<organism evidence="1 2">
    <name type="scientific">Anatilimnocola aggregata</name>
    <dbReference type="NCBI Taxonomy" id="2528021"/>
    <lineage>
        <taxon>Bacteria</taxon>
        <taxon>Pseudomonadati</taxon>
        <taxon>Planctomycetota</taxon>
        <taxon>Planctomycetia</taxon>
        <taxon>Pirellulales</taxon>
        <taxon>Pirellulaceae</taxon>
        <taxon>Anatilimnocola</taxon>
    </lineage>
</organism>
<reference evidence="1 2" key="1">
    <citation type="submission" date="2019-02" db="EMBL/GenBank/DDBJ databases">
        <title>Deep-cultivation of Planctomycetes and their phenomic and genomic characterization uncovers novel biology.</title>
        <authorList>
            <person name="Wiegand S."/>
            <person name="Jogler M."/>
            <person name="Boedeker C."/>
            <person name="Pinto D."/>
            <person name="Vollmers J."/>
            <person name="Rivas-Marin E."/>
            <person name="Kohn T."/>
            <person name="Peeters S.H."/>
            <person name="Heuer A."/>
            <person name="Rast P."/>
            <person name="Oberbeckmann S."/>
            <person name="Bunk B."/>
            <person name="Jeske O."/>
            <person name="Meyerdierks A."/>
            <person name="Storesund J.E."/>
            <person name="Kallscheuer N."/>
            <person name="Luecker S."/>
            <person name="Lage O.M."/>
            <person name="Pohl T."/>
            <person name="Merkel B.J."/>
            <person name="Hornburger P."/>
            <person name="Mueller R.-W."/>
            <person name="Bruemmer F."/>
            <person name="Labrenz M."/>
            <person name="Spormann A.M."/>
            <person name="Op den Camp H."/>
            <person name="Overmann J."/>
            <person name="Amann R."/>
            <person name="Jetten M.S.M."/>
            <person name="Mascher T."/>
            <person name="Medema M.H."/>
            <person name="Devos D.P."/>
            <person name="Kaster A.-K."/>
            <person name="Ovreas L."/>
            <person name="Rohde M."/>
            <person name="Galperin M.Y."/>
            <person name="Jogler C."/>
        </authorList>
    </citation>
    <scope>NUCLEOTIDE SEQUENCE [LARGE SCALE GENOMIC DNA]</scope>
    <source>
        <strain evidence="1 2">ETA_A8</strain>
    </source>
</reference>
<dbReference type="PROSITE" id="PS51257">
    <property type="entry name" value="PROKAR_LIPOPROTEIN"/>
    <property type="match status" value="1"/>
</dbReference>
<evidence type="ECO:0000313" key="2">
    <source>
        <dbReference type="Proteomes" id="UP000315017"/>
    </source>
</evidence>
<sequence>MNSARCIAGLVAGALLIFVAGCDTGPRMIPVSGVVTLDGKPVKNAAVMFLSTSGGRPAEGITDAEGRYSLTTFKFGDGAVEGQHSVSVTGVESIGNPGSYTPEGMISGSGTQREIWFVPQKYSNPATAGIQCEVSPSQNKHDFDLKSVE</sequence>
<dbReference type="InterPro" id="IPR008969">
    <property type="entry name" value="CarboxyPept-like_regulatory"/>
</dbReference>
<dbReference type="SUPFAM" id="SSF49464">
    <property type="entry name" value="Carboxypeptidase regulatory domain-like"/>
    <property type="match status" value="1"/>
</dbReference>
<dbReference type="AlphaFoldDB" id="A0A517Y789"/>
<accession>A0A517Y789</accession>